<keyword evidence="3" id="KW-1185">Reference proteome</keyword>
<dbReference type="AlphaFoldDB" id="A0A918ZFF3"/>
<evidence type="ECO:0000313" key="3">
    <source>
        <dbReference type="Proteomes" id="UP000608024"/>
    </source>
</evidence>
<reference evidence="2" key="2">
    <citation type="submission" date="2020-09" db="EMBL/GenBank/DDBJ databases">
        <authorList>
            <person name="Sun Q."/>
            <person name="Ohkuma M."/>
        </authorList>
    </citation>
    <scope>NUCLEOTIDE SEQUENCE</scope>
    <source>
        <strain evidence="2">JCM 4784</strain>
    </source>
</reference>
<comment type="caution">
    <text evidence="2">The sequence shown here is derived from an EMBL/GenBank/DDBJ whole genome shotgun (WGS) entry which is preliminary data.</text>
</comment>
<protein>
    <submittedName>
        <fullName evidence="2">Uncharacterized protein</fullName>
    </submittedName>
</protein>
<dbReference type="EMBL" id="BNBT01000017">
    <property type="protein sequence ID" value="GHE48664.1"/>
    <property type="molecule type" value="Genomic_DNA"/>
</dbReference>
<proteinExistence type="predicted"/>
<gene>
    <name evidence="2" type="ORF">GCM10018785_17810</name>
</gene>
<accession>A0A918ZFF3</accession>
<reference evidence="2" key="1">
    <citation type="journal article" date="2014" name="Int. J. Syst. Evol. Microbiol.">
        <title>Complete genome sequence of Corynebacterium casei LMG S-19264T (=DSM 44701T), isolated from a smear-ripened cheese.</title>
        <authorList>
            <consortium name="US DOE Joint Genome Institute (JGI-PGF)"/>
            <person name="Walter F."/>
            <person name="Albersmeier A."/>
            <person name="Kalinowski J."/>
            <person name="Ruckert C."/>
        </authorList>
    </citation>
    <scope>NUCLEOTIDE SEQUENCE</scope>
    <source>
        <strain evidence="2">JCM 4784</strain>
    </source>
</reference>
<dbReference type="Proteomes" id="UP000608024">
    <property type="component" value="Unassembled WGS sequence"/>
</dbReference>
<evidence type="ECO:0000313" key="2">
    <source>
        <dbReference type="EMBL" id="GHE48664.1"/>
    </source>
</evidence>
<sequence>MITQGLPRLSRRYGGAQAHRDDMFPLGGACRDDCKATVRYRDHFPGVTRGRTLKGSRL</sequence>
<evidence type="ECO:0000256" key="1">
    <source>
        <dbReference type="SAM" id="MobiDB-lite"/>
    </source>
</evidence>
<feature type="region of interest" description="Disordered" evidence="1">
    <location>
        <begin position="1"/>
        <end position="20"/>
    </location>
</feature>
<name>A0A918ZFF3_9ACTN</name>
<organism evidence="2 3">
    <name type="scientific">Streptomyces longispororuber</name>
    <dbReference type="NCBI Taxonomy" id="68230"/>
    <lineage>
        <taxon>Bacteria</taxon>
        <taxon>Bacillati</taxon>
        <taxon>Actinomycetota</taxon>
        <taxon>Actinomycetes</taxon>
        <taxon>Kitasatosporales</taxon>
        <taxon>Streptomycetaceae</taxon>
        <taxon>Streptomyces</taxon>
    </lineage>
</organism>